<evidence type="ECO:0000313" key="1">
    <source>
        <dbReference type="EMBL" id="KAL3965574.1"/>
    </source>
</evidence>
<name>A0ACC4EBG8_PURLI</name>
<keyword evidence="2" id="KW-1185">Reference proteome</keyword>
<evidence type="ECO:0000313" key="2">
    <source>
        <dbReference type="Proteomes" id="UP001638806"/>
    </source>
</evidence>
<protein>
    <submittedName>
        <fullName evidence="1">Uncharacterized protein</fullName>
    </submittedName>
</protein>
<gene>
    <name evidence="1" type="ORF">ACCO45_002578</name>
</gene>
<organism evidence="1 2">
    <name type="scientific">Purpureocillium lilacinum</name>
    <name type="common">Paecilomyces lilacinus</name>
    <dbReference type="NCBI Taxonomy" id="33203"/>
    <lineage>
        <taxon>Eukaryota</taxon>
        <taxon>Fungi</taxon>
        <taxon>Dikarya</taxon>
        <taxon>Ascomycota</taxon>
        <taxon>Pezizomycotina</taxon>
        <taxon>Sordariomycetes</taxon>
        <taxon>Hypocreomycetidae</taxon>
        <taxon>Hypocreales</taxon>
        <taxon>Ophiocordycipitaceae</taxon>
        <taxon>Purpureocillium</taxon>
    </lineage>
</organism>
<accession>A0ACC4EBG8</accession>
<proteinExistence type="predicted"/>
<sequence length="84" mass="9162">MKYGLPFVVLALCGSAAATGSRHPGFCDLSTGSCWHPRTELTAEEEARFADRLCNAKHPCSCNGGGCFKRAADWQYDKPMFVCD</sequence>
<comment type="caution">
    <text evidence="1">The sequence shown here is derived from an EMBL/GenBank/DDBJ whole genome shotgun (WGS) entry which is preliminary data.</text>
</comment>
<dbReference type="EMBL" id="JBGNUJ010000002">
    <property type="protein sequence ID" value="KAL3965574.1"/>
    <property type="molecule type" value="Genomic_DNA"/>
</dbReference>
<reference evidence="1" key="1">
    <citation type="submission" date="2024-12" db="EMBL/GenBank/DDBJ databases">
        <title>Comparative genomics and development of molecular markers within Purpureocillium lilacinum and among Purpureocillium species.</title>
        <authorList>
            <person name="Yeh Z.-Y."/>
            <person name="Ni N.-T."/>
            <person name="Lo P.-H."/>
            <person name="Mushyakhwo K."/>
            <person name="Lin C.-F."/>
            <person name="Nai Y.-S."/>
        </authorList>
    </citation>
    <scope>NUCLEOTIDE SEQUENCE</scope>
    <source>
        <strain evidence="1">NCHU-NPUST-175</strain>
    </source>
</reference>
<dbReference type="Proteomes" id="UP001638806">
    <property type="component" value="Unassembled WGS sequence"/>
</dbReference>